<dbReference type="AlphaFoldDB" id="A0AAQ1HSF0"/>
<protein>
    <submittedName>
        <fullName evidence="1">Uncharacterized protein</fullName>
    </submittedName>
</protein>
<comment type="caution">
    <text evidence="1">The sequence shown here is derived from an EMBL/GenBank/DDBJ whole genome shotgun (WGS) entry which is preliminary data.</text>
</comment>
<evidence type="ECO:0000313" key="1">
    <source>
        <dbReference type="EMBL" id="SFC48564.1"/>
    </source>
</evidence>
<dbReference type="Proteomes" id="UP000183385">
    <property type="component" value="Unassembled WGS sequence"/>
</dbReference>
<accession>A0AAQ1HSF0</accession>
<organism evidence="1 2">
    <name type="scientific">Pseudomonas citronellolis</name>
    <dbReference type="NCBI Taxonomy" id="53408"/>
    <lineage>
        <taxon>Bacteria</taxon>
        <taxon>Pseudomonadati</taxon>
        <taxon>Pseudomonadota</taxon>
        <taxon>Gammaproteobacteria</taxon>
        <taxon>Pseudomonadales</taxon>
        <taxon>Pseudomonadaceae</taxon>
        <taxon>Pseudomonas</taxon>
    </lineage>
</organism>
<name>A0AAQ1HSF0_9PSED</name>
<dbReference type="RefSeq" id="WP_135499965.1">
    <property type="nucleotide sequence ID" value="NZ_FOLS01000006.1"/>
</dbReference>
<sequence>MRQHSTLVESDKDKIIDRLRDDLWMLRSNLIHLLPYETAQILSSYHGCLSRKDTYQWLDKISEKIIAYAQPLETKASGWGSRTNCPLCGRGADSPYQEGFALPEGLRRHLVGYGNTHQCLFTEVAEYLARDHWRDKFAESERLEREAEQKALVERRSKEVLYQLDPFDGGHLLDEGISYGEKPRHAEDLDWVESRLHFLGMEKKINGNIQGWVDDRETFVVYADVRSAGRINFSVWKKPLPKRPPSNTYRYRLGYFYLLDNWKNNLKSKYESRLPNT</sequence>
<gene>
    <name evidence="1" type="ORF">SAMN05216577_10699</name>
</gene>
<dbReference type="EMBL" id="FOLS01000006">
    <property type="protein sequence ID" value="SFC48564.1"/>
    <property type="molecule type" value="Genomic_DNA"/>
</dbReference>
<keyword evidence="2" id="KW-1185">Reference proteome</keyword>
<proteinExistence type="predicted"/>
<evidence type="ECO:0000313" key="2">
    <source>
        <dbReference type="Proteomes" id="UP000183385"/>
    </source>
</evidence>
<reference evidence="1 2" key="1">
    <citation type="submission" date="2016-10" db="EMBL/GenBank/DDBJ databases">
        <authorList>
            <person name="Varghese N."/>
            <person name="Submissions S."/>
        </authorList>
    </citation>
    <scope>NUCLEOTIDE SEQUENCE [LARGE SCALE GENOMIC DNA]</scope>
    <source>
        <strain evidence="1 2">LMG 18378</strain>
    </source>
</reference>